<keyword evidence="3" id="KW-0488">Methylation</keyword>
<comment type="similarity">
    <text evidence="1">Belongs to the small GTPase superfamily. Rab family.</text>
</comment>
<evidence type="ECO:0000256" key="4">
    <source>
        <dbReference type="ARBA" id="ARBA00022741"/>
    </source>
</evidence>
<dbReference type="Gene3D" id="3.40.50.300">
    <property type="entry name" value="P-loop containing nucleotide triphosphate hydrolases"/>
    <property type="match status" value="1"/>
</dbReference>
<keyword evidence="6" id="KW-0342">GTP-binding</keyword>
<dbReference type="PRINTS" id="PR00449">
    <property type="entry name" value="RASTRNSFRMNG"/>
</dbReference>
<dbReference type="CDD" id="cd01863">
    <property type="entry name" value="Rab18"/>
    <property type="match status" value="1"/>
</dbReference>
<dbReference type="PROSITE" id="PS51419">
    <property type="entry name" value="RAB"/>
    <property type="match status" value="1"/>
</dbReference>
<dbReference type="PROSITE" id="PS51421">
    <property type="entry name" value="RAS"/>
    <property type="match status" value="1"/>
</dbReference>
<keyword evidence="5" id="KW-0653">Protein transport</keyword>
<dbReference type="InterPro" id="IPR001806">
    <property type="entry name" value="Small_GTPase"/>
</dbReference>
<dbReference type="InterPro" id="IPR005225">
    <property type="entry name" value="Small_GTP-bd"/>
</dbReference>
<dbReference type="SMART" id="SM00177">
    <property type="entry name" value="ARF"/>
    <property type="match status" value="1"/>
</dbReference>
<evidence type="ECO:0000256" key="5">
    <source>
        <dbReference type="ARBA" id="ARBA00022927"/>
    </source>
</evidence>
<dbReference type="FunFam" id="3.40.50.300:FF:001312">
    <property type="entry name" value="Ras-related protein Rab-18"/>
    <property type="match status" value="1"/>
</dbReference>
<organism evidence="10 11">
    <name type="scientific">Planoprotostelium fungivorum</name>
    <dbReference type="NCBI Taxonomy" id="1890364"/>
    <lineage>
        <taxon>Eukaryota</taxon>
        <taxon>Amoebozoa</taxon>
        <taxon>Evosea</taxon>
        <taxon>Variosea</taxon>
        <taxon>Cavosteliida</taxon>
        <taxon>Cavosteliaceae</taxon>
        <taxon>Planoprotostelium</taxon>
    </lineage>
</organism>
<feature type="region of interest" description="Disordered" evidence="9">
    <location>
        <begin position="184"/>
        <end position="203"/>
    </location>
</feature>
<dbReference type="SMART" id="SM00175">
    <property type="entry name" value="RAB"/>
    <property type="match status" value="1"/>
</dbReference>
<dbReference type="InterPro" id="IPR050227">
    <property type="entry name" value="Rab"/>
</dbReference>
<dbReference type="NCBIfam" id="TIGR00231">
    <property type="entry name" value="small_GTP"/>
    <property type="match status" value="1"/>
</dbReference>
<dbReference type="AlphaFoldDB" id="A0A2P6N5K0"/>
<name>A0A2P6N5K0_9EUKA</name>
<evidence type="ECO:0000256" key="7">
    <source>
        <dbReference type="ARBA" id="ARBA00023288"/>
    </source>
</evidence>
<dbReference type="SUPFAM" id="SSF52540">
    <property type="entry name" value="P-loop containing nucleoside triphosphate hydrolases"/>
    <property type="match status" value="1"/>
</dbReference>
<dbReference type="Proteomes" id="UP000241769">
    <property type="component" value="Unassembled WGS sequence"/>
</dbReference>
<evidence type="ECO:0000256" key="2">
    <source>
        <dbReference type="ARBA" id="ARBA00022448"/>
    </source>
</evidence>
<dbReference type="STRING" id="1890364.A0A2P6N5K0"/>
<accession>A0A2P6N5K0</accession>
<dbReference type="InterPro" id="IPR027417">
    <property type="entry name" value="P-loop_NTPase"/>
</dbReference>
<dbReference type="GO" id="GO:0015031">
    <property type="term" value="P:protein transport"/>
    <property type="evidence" value="ECO:0007669"/>
    <property type="project" value="UniProtKB-KW"/>
</dbReference>
<evidence type="ECO:0000256" key="8">
    <source>
        <dbReference type="ARBA" id="ARBA00023289"/>
    </source>
</evidence>
<protein>
    <submittedName>
        <fullName evidence="10">RAB18, member RAS oncogene family isoform 2</fullName>
    </submittedName>
</protein>
<dbReference type="SMART" id="SM00176">
    <property type="entry name" value="RAN"/>
    <property type="match status" value="1"/>
</dbReference>
<keyword evidence="2" id="KW-0813">Transport</keyword>
<dbReference type="PANTHER" id="PTHR47977">
    <property type="entry name" value="RAS-RELATED PROTEIN RAB"/>
    <property type="match status" value="1"/>
</dbReference>
<evidence type="ECO:0000256" key="6">
    <source>
        <dbReference type="ARBA" id="ARBA00023134"/>
    </source>
</evidence>
<dbReference type="InParanoid" id="A0A2P6N5K0"/>
<evidence type="ECO:0000313" key="10">
    <source>
        <dbReference type="EMBL" id="PRP79229.1"/>
    </source>
</evidence>
<evidence type="ECO:0000256" key="1">
    <source>
        <dbReference type="ARBA" id="ARBA00006270"/>
    </source>
</evidence>
<evidence type="ECO:0000256" key="9">
    <source>
        <dbReference type="SAM" id="MobiDB-lite"/>
    </source>
</evidence>
<comment type="caution">
    <text evidence="10">The sequence shown here is derived from an EMBL/GenBank/DDBJ whole genome shotgun (WGS) entry which is preliminary data.</text>
</comment>
<reference evidence="10 11" key="1">
    <citation type="journal article" date="2018" name="Genome Biol. Evol.">
        <title>Multiple Roots of Fruiting Body Formation in Amoebozoa.</title>
        <authorList>
            <person name="Hillmann F."/>
            <person name="Forbes G."/>
            <person name="Novohradska S."/>
            <person name="Ferling I."/>
            <person name="Riege K."/>
            <person name="Groth M."/>
            <person name="Westermann M."/>
            <person name="Marz M."/>
            <person name="Spaller T."/>
            <person name="Winckler T."/>
            <person name="Schaap P."/>
            <person name="Glockner G."/>
        </authorList>
    </citation>
    <scope>NUCLEOTIDE SEQUENCE [LARGE SCALE GENOMIC DNA]</scope>
    <source>
        <strain evidence="10 11">Jena</strain>
    </source>
</reference>
<proteinExistence type="inferred from homology"/>
<evidence type="ECO:0000256" key="3">
    <source>
        <dbReference type="ARBA" id="ARBA00022481"/>
    </source>
</evidence>
<dbReference type="GO" id="GO:0005525">
    <property type="term" value="F:GTP binding"/>
    <property type="evidence" value="ECO:0007669"/>
    <property type="project" value="UniProtKB-KW"/>
</dbReference>
<dbReference type="OrthoDB" id="9989112at2759"/>
<evidence type="ECO:0000313" key="11">
    <source>
        <dbReference type="Proteomes" id="UP000241769"/>
    </source>
</evidence>
<dbReference type="PROSITE" id="PS51420">
    <property type="entry name" value="RHO"/>
    <property type="match status" value="1"/>
</dbReference>
<keyword evidence="4" id="KW-0547">Nucleotide-binding</keyword>
<keyword evidence="8" id="KW-0636">Prenylation</keyword>
<keyword evidence="11" id="KW-1185">Reference proteome</keyword>
<sequence length="203" mass="23066">MSESTESTEYDQIFKILMIGDSGVGKSSILLRFTDDDFEEDQPCTIGVDFKTKMVNLEGKRIALTIWDTAGQEKFRSLTSSYYRGAHGIIITYDVTNRLSFDCLAMWLKEVEVYIDKEPILLLVGNKVDKTDRKVSREEGAKFAEKHKMVFIEASAKTKLGIQQAFEELVQKILDTPSLWQNQPEKKQTKLTEDTENQSGGCC</sequence>
<dbReference type="GO" id="GO:0003924">
    <property type="term" value="F:GTPase activity"/>
    <property type="evidence" value="ECO:0007669"/>
    <property type="project" value="InterPro"/>
</dbReference>
<dbReference type="EMBL" id="MDYQ01000192">
    <property type="protein sequence ID" value="PRP79229.1"/>
    <property type="molecule type" value="Genomic_DNA"/>
</dbReference>
<gene>
    <name evidence="10" type="ORF">PROFUN_12767</name>
</gene>
<dbReference type="Pfam" id="PF00071">
    <property type="entry name" value="Ras"/>
    <property type="match status" value="1"/>
</dbReference>
<feature type="compositionally biased region" description="Basic and acidic residues" evidence="9">
    <location>
        <begin position="184"/>
        <end position="193"/>
    </location>
</feature>
<dbReference type="SMART" id="SM00174">
    <property type="entry name" value="RHO"/>
    <property type="match status" value="1"/>
</dbReference>
<dbReference type="FunCoup" id="A0A2P6N5K0">
    <property type="interactions" value="312"/>
</dbReference>
<keyword evidence="7" id="KW-0449">Lipoprotein</keyword>
<dbReference type="SMART" id="SM00173">
    <property type="entry name" value="RAS"/>
    <property type="match status" value="1"/>
</dbReference>